<evidence type="ECO:0000256" key="1">
    <source>
        <dbReference type="ARBA" id="ARBA00022485"/>
    </source>
</evidence>
<dbReference type="HAMAP" id="MF_01351">
    <property type="entry name" value="NDH1_NuoI"/>
    <property type="match status" value="1"/>
</dbReference>
<accession>A0A1M5C4W8</accession>
<keyword evidence="6" id="KW-0520">NAD</keyword>
<evidence type="ECO:0000313" key="8">
    <source>
        <dbReference type="EMBL" id="SHF49676.1"/>
    </source>
</evidence>
<dbReference type="PANTHER" id="PTHR10849">
    <property type="entry name" value="NADH DEHYDROGENASE UBIQUINONE IRON-SULFUR PROTEIN 8, MITOCHONDRIAL"/>
    <property type="match status" value="1"/>
</dbReference>
<keyword evidence="1 6" id="KW-0004">4Fe-4S</keyword>
<gene>
    <name evidence="6" type="primary">nuoI</name>
    <name evidence="8" type="ORF">SAMN02745206_02099</name>
</gene>
<dbReference type="Proteomes" id="UP000184076">
    <property type="component" value="Unassembled WGS sequence"/>
</dbReference>
<evidence type="ECO:0000256" key="4">
    <source>
        <dbReference type="ARBA" id="ARBA00023004"/>
    </source>
</evidence>
<comment type="similarity">
    <text evidence="6">Belongs to the complex I 23 kDa subunit family.</text>
</comment>
<keyword evidence="6" id="KW-1003">Cell membrane</keyword>
<feature type="binding site" evidence="6">
    <location>
        <position position="112"/>
    </location>
    <ligand>
        <name>[4Fe-4S] cluster</name>
        <dbReference type="ChEBI" id="CHEBI:49883"/>
        <label>1</label>
    </ligand>
</feature>
<comment type="function">
    <text evidence="6">NDH-1 shuttles electrons from NADH, via FMN and iron-sulfur (Fe-S) centers, to quinones in the respiratory chain. The immediate electron acceptor for the enzyme in this species is believed to be ubiquinone. Couples the redox reaction to proton translocation (for every two electrons transferred, four hydrogen ions are translocated across the cytoplasmic membrane), and thus conserves the redox energy in a proton gradient.</text>
</comment>
<comment type="cofactor">
    <cofactor evidence="6">
        <name>[4Fe-4S] cluster</name>
        <dbReference type="ChEBI" id="CHEBI:49883"/>
    </cofactor>
    <text evidence="6">Binds 2 [4Fe-4S] clusters per subunit.</text>
</comment>
<keyword evidence="2 6" id="KW-0479">Metal-binding</keyword>
<comment type="catalytic activity">
    <reaction evidence="6">
        <text>a quinone + NADH + 5 H(+)(in) = a quinol + NAD(+) + 4 H(+)(out)</text>
        <dbReference type="Rhea" id="RHEA:57888"/>
        <dbReference type="ChEBI" id="CHEBI:15378"/>
        <dbReference type="ChEBI" id="CHEBI:24646"/>
        <dbReference type="ChEBI" id="CHEBI:57540"/>
        <dbReference type="ChEBI" id="CHEBI:57945"/>
        <dbReference type="ChEBI" id="CHEBI:132124"/>
    </reaction>
</comment>
<dbReference type="PROSITE" id="PS00198">
    <property type="entry name" value="4FE4S_FER_1"/>
    <property type="match status" value="2"/>
</dbReference>
<dbReference type="Gene3D" id="3.30.70.3270">
    <property type="match status" value="1"/>
</dbReference>
<keyword evidence="6" id="KW-0830">Ubiquinone</keyword>
<dbReference type="SUPFAM" id="SSF54862">
    <property type="entry name" value="4Fe-4S ferredoxins"/>
    <property type="match status" value="1"/>
</dbReference>
<evidence type="ECO:0000256" key="3">
    <source>
        <dbReference type="ARBA" id="ARBA00022737"/>
    </source>
</evidence>
<keyword evidence="6" id="KW-0874">Quinone</keyword>
<evidence type="ECO:0000259" key="7">
    <source>
        <dbReference type="PROSITE" id="PS51379"/>
    </source>
</evidence>
<protein>
    <recommendedName>
        <fullName evidence="6">NADH-quinone oxidoreductase subunit I</fullName>
        <ecNumber evidence="6">7.1.1.-</ecNumber>
    </recommendedName>
    <alternativeName>
        <fullName evidence="6">NADH dehydrogenase I subunit I</fullName>
    </alternativeName>
    <alternativeName>
        <fullName evidence="6">NDH-1 subunit I</fullName>
    </alternativeName>
</protein>
<feature type="binding site" evidence="6">
    <location>
        <position position="105"/>
    </location>
    <ligand>
        <name>[4Fe-4S] cluster</name>
        <dbReference type="ChEBI" id="CHEBI:49883"/>
        <label>2</label>
    </ligand>
</feature>
<dbReference type="GO" id="GO:0048038">
    <property type="term" value="F:quinone binding"/>
    <property type="evidence" value="ECO:0007669"/>
    <property type="project" value="UniProtKB-KW"/>
</dbReference>
<feature type="domain" description="4Fe-4S ferredoxin-type" evidence="7">
    <location>
        <begin position="53"/>
        <end position="82"/>
    </location>
</feature>
<evidence type="ECO:0000256" key="5">
    <source>
        <dbReference type="ARBA" id="ARBA00023014"/>
    </source>
</evidence>
<name>A0A1M5C4W8_9BACT</name>
<feature type="domain" description="4Fe-4S ferredoxin-type" evidence="7">
    <location>
        <begin position="93"/>
        <end position="122"/>
    </location>
</feature>
<organism evidence="8 9">
    <name type="scientific">Desulfacinum infernum DSM 9756</name>
    <dbReference type="NCBI Taxonomy" id="1121391"/>
    <lineage>
        <taxon>Bacteria</taxon>
        <taxon>Pseudomonadati</taxon>
        <taxon>Thermodesulfobacteriota</taxon>
        <taxon>Syntrophobacteria</taxon>
        <taxon>Syntrophobacterales</taxon>
        <taxon>Syntrophobacteraceae</taxon>
        <taxon>Desulfacinum</taxon>
    </lineage>
</organism>
<comment type="subcellular location">
    <subcellularLocation>
        <location evidence="6">Cell membrane</location>
        <topology evidence="6">Peripheral membrane protein</topology>
    </subcellularLocation>
</comment>
<dbReference type="InterPro" id="IPR017896">
    <property type="entry name" value="4Fe4S_Fe-S-bd"/>
</dbReference>
<comment type="subunit">
    <text evidence="6">NDH-1 is composed of 14 different subunits. Subunits NuoA, H, J, K, L, M, N constitute the membrane sector of the complex.</text>
</comment>
<dbReference type="InterPro" id="IPR017900">
    <property type="entry name" value="4Fe4S_Fe_S_CS"/>
</dbReference>
<keyword evidence="6" id="KW-0472">Membrane</keyword>
<dbReference type="GO" id="GO:0005506">
    <property type="term" value="F:iron ion binding"/>
    <property type="evidence" value="ECO:0007669"/>
    <property type="project" value="UniProtKB-UniRule"/>
</dbReference>
<keyword evidence="4 6" id="KW-0408">Iron</keyword>
<reference evidence="9" key="1">
    <citation type="submission" date="2016-11" db="EMBL/GenBank/DDBJ databases">
        <authorList>
            <person name="Varghese N."/>
            <person name="Submissions S."/>
        </authorList>
    </citation>
    <scope>NUCLEOTIDE SEQUENCE [LARGE SCALE GENOMIC DNA]</scope>
    <source>
        <strain evidence="9">DSM 9756</strain>
    </source>
</reference>
<evidence type="ECO:0000256" key="2">
    <source>
        <dbReference type="ARBA" id="ARBA00022723"/>
    </source>
</evidence>
<proteinExistence type="inferred from homology"/>
<feature type="binding site" evidence="6">
    <location>
        <position position="102"/>
    </location>
    <ligand>
        <name>[4Fe-4S] cluster</name>
        <dbReference type="ChEBI" id="CHEBI:49883"/>
        <label>2</label>
    </ligand>
</feature>
<feature type="binding site" evidence="6">
    <location>
        <position position="68"/>
    </location>
    <ligand>
        <name>[4Fe-4S] cluster</name>
        <dbReference type="ChEBI" id="CHEBI:49883"/>
        <label>1</label>
    </ligand>
</feature>
<dbReference type="EMBL" id="FQVB01000019">
    <property type="protein sequence ID" value="SHF49676.1"/>
    <property type="molecule type" value="Genomic_DNA"/>
</dbReference>
<dbReference type="RefSeq" id="WP_073039083.1">
    <property type="nucleotide sequence ID" value="NZ_FQVB01000019.1"/>
</dbReference>
<sequence>MGYWKDIVVGGRSLVEGMRVTGRALFKPVVTVPYPRRRLEMSPAYRGHIELKVFPETGTHGCIACGTCQRVCPSGVIKVQGVKEHARSGKVATHYVIDFTRCSLCGLCVESCPTQTLQFSTEYELAGPSRWDGVVDLVQRMEESRS</sequence>
<dbReference type="Pfam" id="PF12838">
    <property type="entry name" value="Fer4_7"/>
    <property type="match status" value="1"/>
</dbReference>
<dbReference type="STRING" id="1121391.SAMN02745206_02099"/>
<keyword evidence="3" id="KW-0677">Repeat</keyword>
<dbReference type="GO" id="GO:0005886">
    <property type="term" value="C:plasma membrane"/>
    <property type="evidence" value="ECO:0007669"/>
    <property type="project" value="UniProtKB-SubCell"/>
</dbReference>
<evidence type="ECO:0000256" key="6">
    <source>
        <dbReference type="HAMAP-Rule" id="MF_01351"/>
    </source>
</evidence>
<dbReference type="GO" id="GO:0050136">
    <property type="term" value="F:NADH dehydrogenase (quinone) (non-electrogenic) activity"/>
    <property type="evidence" value="ECO:0007669"/>
    <property type="project" value="UniProtKB-UniRule"/>
</dbReference>
<dbReference type="OrthoDB" id="9808559at2"/>
<feature type="binding site" evidence="6">
    <location>
        <position position="62"/>
    </location>
    <ligand>
        <name>[4Fe-4S] cluster</name>
        <dbReference type="ChEBI" id="CHEBI:49883"/>
        <label>1</label>
    </ligand>
</feature>
<dbReference type="AlphaFoldDB" id="A0A1M5C4W8"/>
<feature type="binding site" evidence="6">
    <location>
        <position position="65"/>
    </location>
    <ligand>
        <name>[4Fe-4S] cluster</name>
        <dbReference type="ChEBI" id="CHEBI:49883"/>
        <label>1</label>
    </ligand>
</feature>
<dbReference type="InterPro" id="IPR010226">
    <property type="entry name" value="NADH_quinone_OxRdtase_chainI"/>
</dbReference>
<dbReference type="PROSITE" id="PS51379">
    <property type="entry name" value="4FE4S_FER_2"/>
    <property type="match status" value="2"/>
</dbReference>
<keyword evidence="9" id="KW-1185">Reference proteome</keyword>
<evidence type="ECO:0000313" key="9">
    <source>
        <dbReference type="Proteomes" id="UP000184076"/>
    </source>
</evidence>
<dbReference type="EC" id="7.1.1.-" evidence="6"/>
<keyword evidence="6" id="KW-1278">Translocase</keyword>
<keyword evidence="5 6" id="KW-0411">Iron-sulfur</keyword>
<feature type="binding site" evidence="6">
    <location>
        <position position="72"/>
    </location>
    <ligand>
        <name>[4Fe-4S] cluster</name>
        <dbReference type="ChEBI" id="CHEBI:49883"/>
        <label>2</label>
    </ligand>
</feature>
<feature type="binding site" evidence="6">
    <location>
        <position position="108"/>
    </location>
    <ligand>
        <name>[4Fe-4S] cluster</name>
        <dbReference type="ChEBI" id="CHEBI:49883"/>
        <label>2</label>
    </ligand>
</feature>
<dbReference type="GO" id="GO:0051539">
    <property type="term" value="F:4 iron, 4 sulfur cluster binding"/>
    <property type="evidence" value="ECO:0007669"/>
    <property type="project" value="UniProtKB-KW"/>
</dbReference>